<dbReference type="RefSeq" id="WP_211463207.1">
    <property type="nucleotide sequence ID" value="NZ_JAGSXH010000001.1"/>
</dbReference>
<dbReference type="EMBL" id="JAGSXH010000001">
    <property type="protein sequence ID" value="MBS2961483.1"/>
    <property type="molecule type" value="Genomic_DNA"/>
</dbReference>
<dbReference type="Gene3D" id="3.10.180.10">
    <property type="entry name" value="2,3-Dihydroxybiphenyl 1,2-Dioxygenase, domain 1"/>
    <property type="match status" value="1"/>
</dbReference>
<protein>
    <submittedName>
        <fullName evidence="2">VOC family protein</fullName>
    </submittedName>
</protein>
<dbReference type="PANTHER" id="PTHR36437">
    <property type="entry name" value="GLYOXALASE/BLEOMYCIN RESISTANCE PROTEIN/DIOXYGENASE"/>
    <property type="match status" value="1"/>
</dbReference>
<feature type="domain" description="VOC" evidence="1">
    <location>
        <begin position="3"/>
        <end position="136"/>
    </location>
</feature>
<proteinExistence type="predicted"/>
<reference evidence="2" key="1">
    <citation type="submission" date="2021-04" db="EMBL/GenBank/DDBJ databases">
        <title>Genome based classification of Actinospica acidithermotolerans sp. nov., an actinobacterium isolated from an Indonesian hot spring.</title>
        <authorList>
            <person name="Kusuma A.B."/>
            <person name="Putra K.E."/>
            <person name="Nafisah S."/>
            <person name="Loh J."/>
            <person name="Nouioui I."/>
            <person name="Goodfellow M."/>
        </authorList>
    </citation>
    <scope>NUCLEOTIDE SEQUENCE</scope>
    <source>
        <strain evidence="2">DSM 45618</strain>
    </source>
</reference>
<keyword evidence="3" id="KW-1185">Reference proteome</keyword>
<name>A0A8J7WFZ6_9ACTN</name>
<dbReference type="InterPro" id="IPR029068">
    <property type="entry name" value="Glyas_Bleomycin-R_OHBP_Dase"/>
</dbReference>
<organism evidence="2 3">
    <name type="scientific">Actinocrinis puniceicyclus</name>
    <dbReference type="NCBI Taxonomy" id="977794"/>
    <lineage>
        <taxon>Bacteria</taxon>
        <taxon>Bacillati</taxon>
        <taxon>Actinomycetota</taxon>
        <taxon>Actinomycetes</taxon>
        <taxon>Catenulisporales</taxon>
        <taxon>Actinospicaceae</taxon>
        <taxon>Actinocrinis</taxon>
    </lineage>
</organism>
<dbReference type="PANTHER" id="PTHR36437:SF2">
    <property type="entry name" value="GLYOXALASE_BLEOMYCIN RESISTANCE PROTEIN_DIOXYGENASE"/>
    <property type="match status" value="1"/>
</dbReference>
<evidence type="ECO:0000259" key="1">
    <source>
        <dbReference type="PROSITE" id="PS51819"/>
    </source>
</evidence>
<dbReference type="InterPro" id="IPR037523">
    <property type="entry name" value="VOC_core"/>
</dbReference>
<dbReference type="AlphaFoldDB" id="A0A8J7WFZ6"/>
<dbReference type="PROSITE" id="PS51819">
    <property type="entry name" value="VOC"/>
    <property type="match status" value="1"/>
</dbReference>
<gene>
    <name evidence="2" type="ORF">KGA66_00395</name>
</gene>
<dbReference type="Proteomes" id="UP000677913">
    <property type="component" value="Unassembled WGS sequence"/>
</dbReference>
<sequence length="141" mass="15735">MFKIATVQLWVTDQDAALDFYTRKLGMEVRQDVTLPEMGDFRWLTVGPAGQPDVDIVLMPIPGPPVMDEATAQDVRTLVGKGFAGTVFLTTDDCHGEYHRLVERGVEFSEKPEQRPYGIDAAFRDPSGNHVRLTEVHIPGH</sequence>
<dbReference type="SUPFAM" id="SSF54593">
    <property type="entry name" value="Glyoxalase/Bleomycin resistance protein/Dihydroxybiphenyl dioxygenase"/>
    <property type="match status" value="1"/>
</dbReference>
<evidence type="ECO:0000313" key="3">
    <source>
        <dbReference type="Proteomes" id="UP000677913"/>
    </source>
</evidence>
<dbReference type="Pfam" id="PF00903">
    <property type="entry name" value="Glyoxalase"/>
    <property type="match status" value="1"/>
</dbReference>
<evidence type="ECO:0000313" key="2">
    <source>
        <dbReference type="EMBL" id="MBS2961483.1"/>
    </source>
</evidence>
<accession>A0A8J7WFZ6</accession>
<dbReference type="InterPro" id="IPR004360">
    <property type="entry name" value="Glyas_Fos-R_dOase_dom"/>
</dbReference>
<comment type="caution">
    <text evidence="2">The sequence shown here is derived from an EMBL/GenBank/DDBJ whole genome shotgun (WGS) entry which is preliminary data.</text>
</comment>